<accession>A0AAV7TSW5</accession>
<protein>
    <submittedName>
        <fullName evidence="2">Uncharacterized protein</fullName>
    </submittedName>
</protein>
<proteinExistence type="predicted"/>
<name>A0AAV7TSW5_PLEWA</name>
<evidence type="ECO:0000256" key="1">
    <source>
        <dbReference type="SAM" id="MobiDB-lite"/>
    </source>
</evidence>
<keyword evidence="3" id="KW-1185">Reference proteome</keyword>
<dbReference type="AlphaFoldDB" id="A0AAV7TSW5"/>
<feature type="compositionally biased region" description="Basic and acidic residues" evidence="1">
    <location>
        <begin position="49"/>
        <end position="58"/>
    </location>
</feature>
<feature type="compositionally biased region" description="Basic and acidic residues" evidence="1">
    <location>
        <begin position="15"/>
        <end position="27"/>
    </location>
</feature>
<sequence length="98" mass="10900">METEWRATQGAEGGTESRETDEREVSNDGRGNPETGGQLGTDPKTPTETLRRNEERCHVPGGAWHTQVRSYLKLKFRPEWMRGGRKLEGTEEGLGGGD</sequence>
<dbReference type="EMBL" id="JANPWB010000006">
    <property type="protein sequence ID" value="KAJ1178989.1"/>
    <property type="molecule type" value="Genomic_DNA"/>
</dbReference>
<evidence type="ECO:0000313" key="3">
    <source>
        <dbReference type="Proteomes" id="UP001066276"/>
    </source>
</evidence>
<evidence type="ECO:0000313" key="2">
    <source>
        <dbReference type="EMBL" id="KAJ1178989.1"/>
    </source>
</evidence>
<reference evidence="2" key="1">
    <citation type="journal article" date="2022" name="bioRxiv">
        <title>Sequencing and chromosome-scale assembly of the giantPleurodeles waltlgenome.</title>
        <authorList>
            <person name="Brown T."/>
            <person name="Elewa A."/>
            <person name="Iarovenko S."/>
            <person name="Subramanian E."/>
            <person name="Araus A.J."/>
            <person name="Petzold A."/>
            <person name="Susuki M."/>
            <person name="Suzuki K.-i.T."/>
            <person name="Hayashi T."/>
            <person name="Toyoda A."/>
            <person name="Oliveira C."/>
            <person name="Osipova E."/>
            <person name="Leigh N.D."/>
            <person name="Simon A."/>
            <person name="Yun M.H."/>
        </authorList>
    </citation>
    <scope>NUCLEOTIDE SEQUENCE</scope>
    <source>
        <strain evidence="2">20211129_DDA</strain>
        <tissue evidence="2">Liver</tissue>
    </source>
</reference>
<comment type="caution">
    <text evidence="2">The sequence shown here is derived from an EMBL/GenBank/DDBJ whole genome shotgun (WGS) entry which is preliminary data.</text>
</comment>
<organism evidence="2 3">
    <name type="scientific">Pleurodeles waltl</name>
    <name type="common">Iberian ribbed newt</name>
    <dbReference type="NCBI Taxonomy" id="8319"/>
    <lineage>
        <taxon>Eukaryota</taxon>
        <taxon>Metazoa</taxon>
        <taxon>Chordata</taxon>
        <taxon>Craniata</taxon>
        <taxon>Vertebrata</taxon>
        <taxon>Euteleostomi</taxon>
        <taxon>Amphibia</taxon>
        <taxon>Batrachia</taxon>
        <taxon>Caudata</taxon>
        <taxon>Salamandroidea</taxon>
        <taxon>Salamandridae</taxon>
        <taxon>Pleurodelinae</taxon>
        <taxon>Pleurodeles</taxon>
    </lineage>
</organism>
<gene>
    <name evidence="2" type="ORF">NDU88_004228</name>
</gene>
<feature type="region of interest" description="Disordered" evidence="1">
    <location>
        <begin position="1"/>
        <end position="61"/>
    </location>
</feature>
<dbReference type="Proteomes" id="UP001066276">
    <property type="component" value="Chromosome 3_2"/>
</dbReference>